<dbReference type="Gene3D" id="1.25.40.10">
    <property type="entry name" value="Tetratricopeptide repeat domain"/>
    <property type="match status" value="1"/>
</dbReference>
<feature type="repeat" description="TPR" evidence="1">
    <location>
        <begin position="331"/>
        <end position="364"/>
    </location>
</feature>
<protein>
    <recommendedName>
        <fullName evidence="5">DUF1570 domain-containing protein</fullName>
    </recommendedName>
</protein>
<evidence type="ECO:0000313" key="4">
    <source>
        <dbReference type="Proteomes" id="UP000677126"/>
    </source>
</evidence>
<evidence type="ECO:0008006" key="5">
    <source>
        <dbReference type="Google" id="ProtNLM"/>
    </source>
</evidence>
<keyword evidence="2" id="KW-0732">Signal</keyword>
<evidence type="ECO:0000256" key="1">
    <source>
        <dbReference type="PROSITE-ProRule" id="PRU00339"/>
    </source>
</evidence>
<feature type="signal peptide" evidence="2">
    <location>
        <begin position="1"/>
        <end position="21"/>
    </location>
</feature>
<proteinExistence type="predicted"/>
<dbReference type="EMBL" id="CP054856">
    <property type="protein sequence ID" value="QVM85529.1"/>
    <property type="molecule type" value="Genomic_DNA"/>
</dbReference>
<dbReference type="Proteomes" id="UP000677126">
    <property type="component" value="Chromosome"/>
</dbReference>
<dbReference type="PROSITE" id="PS50005">
    <property type="entry name" value="TPR"/>
    <property type="match status" value="1"/>
</dbReference>
<evidence type="ECO:0000313" key="3">
    <source>
        <dbReference type="EMBL" id="QVM85529.1"/>
    </source>
</evidence>
<gene>
    <name evidence="3" type="ORF">HT578_19100</name>
</gene>
<dbReference type="InterPro" id="IPR019734">
    <property type="entry name" value="TPR_rpt"/>
</dbReference>
<evidence type="ECO:0000256" key="2">
    <source>
        <dbReference type="SAM" id="SignalP"/>
    </source>
</evidence>
<accession>A0ABX8E923</accession>
<keyword evidence="4" id="KW-1185">Reference proteome</keyword>
<reference evidence="3 4" key="1">
    <citation type="journal article" date="2021" name="Int. J. Syst. Evol. Microbiol.">
        <title>Novosphingobium decolorationis sp. nov., an aniline blue-decolourizing bacterium isolated from East Pacific sediment.</title>
        <authorList>
            <person name="Chen X."/>
            <person name="Dong B."/>
            <person name="Chen T."/>
            <person name="Ren N."/>
            <person name="Wang J."/>
            <person name="Xu Y."/>
            <person name="Yang J."/>
            <person name="Zhu S."/>
            <person name="Chen J."/>
        </authorList>
    </citation>
    <scope>NUCLEOTIDE SEQUENCE [LARGE SCALE GENOMIC DNA]</scope>
    <source>
        <strain evidence="3 4">502str22</strain>
    </source>
</reference>
<sequence>MKQLALAACVAATFLPATAMAADWYKAASPHFVVYAKDSAKDLETFTSRLERFHEAMALVTDDTAPAPSPSNRVTIFVVSGSHEVRRLHGGGDKYVNGFYVPRAGKSLAIVPNLQSTSGTPDVAMITLLHEYAHHFLLSGQSLTMPRWMSEGAAEFFASSTFKRDGGILMGRAAQHRGYELFNAKSVPVEDLLDPELYEAHRGKGYDAFYGRSWLLYHYLTFTPSRKGQMRAYLTRIAQGTGERAAAEEVFGDFETLEDELDDYLDQRRISALNLSPENLPAVAVTITRLREGEAEILPLTIESRRGVDSEAAAEIVPEAREIAARYPDDPAVLSELAEAEYDTGHYDAAIAAADRALAADPRTVNAYLQKGYALFAKARDAEDADAEAFKAARAPFLALNKIENDHPLPLVYYYRSFAEAGVKPPELAVQGLERASELAPFDLSLQMNVATTLIGLGKGNRALRHLQPVAYNPHGGSQARAAHALLARLEAEPDWTGEDLGQVLSLAYRSGDVDTAQ</sequence>
<name>A0ABX8E923_9SPHN</name>
<dbReference type="RefSeq" id="WP_213501105.1">
    <property type="nucleotide sequence ID" value="NZ_CP054856.1"/>
</dbReference>
<dbReference type="SUPFAM" id="SSF48452">
    <property type="entry name" value="TPR-like"/>
    <property type="match status" value="1"/>
</dbReference>
<organism evidence="3 4">
    <name type="scientific">Novosphingobium decolorationis</name>
    <dbReference type="NCBI Taxonomy" id="2698673"/>
    <lineage>
        <taxon>Bacteria</taxon>
        <taxon>Pseudomonadati</taxon>
        <taxon>Pseudomonadota</taxon>
        <taxon>Alphaproteobacteria</taxon>
        <taxon>Sphingomonadales</taxon>
        <taxon>Sphingomonadaceae</taxon>
        <taxon>Novosphingobium</taxon>
    </lineage>
</organism>
<keyword evidence="1" id="KW-0802">TPR repeat</keyword>
<feature type="chain" id="PRO_5046956279" description="DUF1570 domain-containing protein" evidence="2">
    <location>
        <begin position="22"/>
        <end position="518"/>
    </location>
</feature>
<dbReference type="InterPro" id="IPR011990">
    <property type="entry name" value="TPR-like_helical_dom_sf"/>
</dbReference>